<protein>
    <submittedName>
        <fullName evidence="3">Uncharacterized protein</fullName>
    </submittedName>
</protein>
<dbReference type="AlphaFoldDB" id="A0A914QLQ7"/>
<reference evidence="3" key="1">
    <citation type="submission" date="2022-11" db="UniProtKB">
        <authorList>
            <consortium name="WormBaseParasite"/>
        </authorList>
    </citation>
    <scope>IDENTIFICATION</scope>
</reference>
<feature type="compositionally biased region" description="Polar residues" evidence="1">
    <location>
        <begin position="82"/>
        <end position="96"/>
    </location>
</feature>
<organism evidence="2 3">
    <name type="scientific">Panagrolaimus davidi</name>
    <dbReference type="NCBI Taxonomy" id="227884"/>
    <lineage>
        <taxon>Eukaryota</taxon>
        <taxon>Metazoa</taxon>
        <taxon>Ecdysozoa</taxon>
        <taxon>Nematoda</taxon>
        <taxon>Chromadorea</taxon>
        <taxon>Rhabditida</taxon>
        <taxon>Tylenchina</taxon>
        <taxon>Panagrolaimomorpha</taxon>
        <taxon>Panagrolaimoidea</taxon>
        <taxon>Panagrolaimidae</taxon>
        <taxon>Panagrolaimus</taxon>
    </lineage>
</organism>
<feature type="compositionally biased region" description="Polar residues" evidence="1">
    <location>
        <begin position="48"/>
        <end position="73"/>
    </location>
</feature>
<feature type="compositionally biased region" description="Polar residues" evidence="1">
    <location>
        <begin position="26"/>
        <end position="37"/>
    </location>
</feature>
<feature type="region of interest" description="Disordered" evidence="1">
    <location>
        <begin position="1"/>
        <end position="105"/>
    </location>
</feature>
<name>A0A914QLQ7_9BILA</name>
<sequence>MLSKGPMAAIPSVLNNQPSPAEDYPQSENNFQKNSMNYEDETEAPVTASATADNQFQVQTHNMPPSFDQQSAPNEDYHPAKVSQTDPYEPSVNSNQYRRRFRHKF</sequence>
<dbReference type="Proteomes" id="UP000887578">
    <property type="component" value="Unplaced"/>
</dbReference>
<evidence type="ECO:0000313" key="2">
    <source>
        <dbReference type="Proteomes" id="UP000887578"/>
    </source>
</evidence>
<proteinExistence type="predicted"/>
<accession>A0A914QLQ7</accession>
<keyword evidence="2" id="KW-1185">Reference proteome</keyword>
<dbReference type="WBParaSite" id="PDA_v2.g4614.t1">
    <property type="protein sequence ID" value="PDA_v2.g4614.t1"/>
    <property type="gene ID" value="PDA_v2.g4614"/>
</dbReference>
<evidence type="ECO:0000313" key="3">
    <source>
        <dbReference type="WBParaSite" id="PDA_v2.g4614.t1"/>
    </source>
</evidence>
<evidence type="ECO:0000256" key="1">
    <source>
        <dbReference type="SAM" id="MobiDB-lite"/>
    </source>
</evidence>